<sequence>MIYLKKIIWMSILFVTVLLVFSLSNATPARASDQIPGIAQSFSQYFSPQVLRAADKMMKERFRCQSEGLWRIWTSGFYRK</sequence>
<gene>
    <name evidence="2" type="ORF">COV84_02465</name>
</gene>
<evidence type="ECO:0000256" key="1">
    <source>
        <dbReference type="SAM" id="SignalP"/>
    </source>
</evidence>
<dbReference type="EMBL" id="PCVO01000037">
    <property type="protein sequence ID" value="PIQ75188.1"/>
    <property type="molecule type" value="Genomic_DNA"/>
</dbReference>
<proteinExistence type="predicted"/>
<feature type="signal peptide" evidence="1">
    <location>
        <begin position="1"/>
        <end position="31"/>
    </location>
</feature>
<dbReference type="Proteomes" id="UP000229317">
    <property type="component" value="Unassembled WGS sequence"/>
</dbReference>
<comment type="caution">
    <text evidence="2">The sequence shown here is derived from an EMBL/GenBank/DDBJ whole genome shotgun (WGS) entry which is preliminary data.</text>
</comment>
<name>A0A2H0KSQ9_9BACT</name>
<dbReference type="AlphaFoldDB" id="A0A2H0KSQ9"/>
<reference evidence="2 3" key="1">
    <citation type="submission" date="2017-09" db="EMBL/GenBank/DDBJ databases">
        <title>Depth-based differentiation of microbial function through sediment-hosted aquifers and enrichment of novel symbionts in the deep terrestrial subsurface.</title>
        <authorList>
            <person name="Probst A.J."/>
            <person name="Ladd B."/>
            <person name="Jarett J.K."/>
            <person name="Geller-Mcgrath D.E."/>
            <person name="Sieber C.M."/>
            <person name="Emerson J.B."/>
            <person name="Anantharaman K."/>
            <person name="Thomas B.C."/>
            <person name="Malmstrom R."/>
            <person name="Stieglmeier M."/>
            <person name="Klingl A."/>
            <person name="Woyke T."/>
            <person name="Ryan C.M."/>
            <person name="Banfield J.F."/>
        </authorList>
    </citation>
    <scope>NUCLEOTIDE SEQUENCE [LARGE SCALE GENOMIC DNA]</scope>
    <source>
        <strain evidence="2">CG11_big_fil_rev_8_21_14_0_20_40_15</strain>
    </source>
</reference>
<organism evidence="2 3">
    <name type="scientific">Candidatus Portnoybacteria bacterium CG11_big_fil_rev_8_21_14_0_20_40_15</name>
    <dbReference type="NCBI Taxonomy" id="1974817"/>
    <lineage>
        <taxon>Bacteria</taxon>
        <taxon>Candidatus Portnoyibacteriota</taxon>
    </lineage>
</organism>
<evidence type="ECO:0000313" key="3">
    <source>
        <dbReference type="Proteomes" id="UP000229317"/>
    </source>
</evidence>
<protein>
    <submittedName>
        <fullName evidence="2">Uncharacterized protein</fullName>
    </submittedName>
</protein>
<feature type="chain" id="PRO_5013715507" evidence="1">
    <location>
        <begin position="32"/>
        <end position="80"/>
    </location>
</feature>
<keyword evidence="1" id="KW-0732">Signal</keyword>
<accession>A0A2H0KSQ9</accession>
<evidence type="ECO:0000313" key="2">
    <source>
        <dbReference type="EMBL" id="PIQ75188.1"/>
    </source>
</evidence>